<proteinExistence type="predicted"/>
<dbReference type="Gene3D" id="3.40.50.620">
    <property type="entry name" value="HUPs"/>
    <property type="match status" value="1"/>
</dbReference>
<comment type="pathway">
    <text evidence="1">Amino-acid biosynthesis; L-asparagine biosynthesis; L-asparagine from L-aspartate (L-Gln route): step 1/1.</text>
</comment>
<comment type="caution">
    <text evidence="5">The sequence shown here is derived from an EMBL/GenBank/DDBJ whole genome shotgun (WGS) entry which is preliminary data.</text>
</comment>
<evidence type="ECO:0000256" key="1">
    <source>
        <dbReference type="ARBA" id="ARBA00005187"/>
    </source>
</evidence>
<gene>
    <name evidence="5" type="ORF">FHS49_001006</name>
</gene>
<feature type="domain" description="Asparagine synthetase" evidence="4">
    <location>
        <begin position="234"/>
        <end position="579"/>
    </location>
</feature>
<dbReference type="EMBL" id="JACIJC010000001">
    <property type="protein sequence ID" value="MBB5685015.1"/>
    <property type="molecule type" value="Genomic_DNA"/>
</dbReference>
<dbReference type="Pfam" id="PF00733">
    <property type="entry name" value="Asn_synthase"/>
    <property type="match status" value="1"/>
</dbReference>
<dbReference type="AlphaFoldDB" id="A0A7W9AG24"/>
<dbReference type="InterPro" id="IPR014729">
    <property type="entry name" value="Rossmann-like_a/b/a_fold"/>
</dbReference>
<dbReference type="GO" id="GO:0006529">
    <property type="term" value="P:asparagine biosynthetic process"/>
    <property type="evidence" value="ECO:0007669"/>
    <property type="project" value="InterPro"/>
</dbReference>
<reference evidence="5 6" key="1">
    <citation type="submission" date="2020-08" db="EMBL/GenBank/DDBJ databases">
        <title>Genomic Encyclopedia of Type Strains, Phase IV (KMG-IV): sequencing the most valuable type-strain genomes for metagenomic binning, comparative biology and taxonomic classification.</title>
        <authorList>
            <person name="Goeker M."/>
        </authorList>
    </citation>
    <scope>NUCLEOTIDE SEQUENCE [LARGE SCALE GENOMIC DNA]</scope>
    <source>
        <strain evidence="5 6">DSM 25079</strain>
    </source>
</reference>
<dbReference type="Proteomes" id="UP000549617">
    <property type="component" value="Unassembled WGS sequence"/>
</dbReference>
<protein>
    <recommendedName>
        <fullName evidence="2">asparagine synthase (glutamine-hydrolyzing)</fullName>
        <ecNumber evidence="2">6.3.5.4</ecNumber>
    </recommendedName>
</protein>
<dbReference type="RefSeq" id="WP_184015819.1">
    <property type="nucleotide sequence ID" value="NZ_JACIJC010000001.1"/>
</dbReference>
<dbReference type="GO" id="GO:0004066">
    <property type="term" value="F:asparagine synthase (glutamine-hydrolyzing) activity"/>
    <property type="evidence" value="ECO:0007669"/>
    <property type="project" value="UniProtKB-EC"/>
</dbReference>
<keyword evidence="6" id="KW-1185">Reference proteome</keyword>
<name>A0A7W9AG24_9SPHN</name>
<dbReference type="EC" id="6.3.5.4" evidence="2"/>
<evidence type="ECO:0000259" key="4">
    <source>
        <dbReference type="Pfam" id="PF00733"/>
    </source>
</evidence>
<evidence type="ECO:0000313" key="6">
    <source>
        <dbReference type="Proteomes" id="UP000549617"/>
    </source>
</evidence>
<dbReference type="PANTHER" id="PTHR43284:SF1">
    <property type="entry name" value="ASPARAGINE SYNTHETASE"/>
    <property type="match status" value="1"/>
</dbReference>
<evidence type="ECO:0000256" key="2">
    <source>
        <dbReference type="ARBA" id="ARBA00012737"/>
    </source>
</evidence>
<sequence length="583" mass="63789">MSPVENPDADAQAAALFDRLIRADSRRQTVFELPGLRLCVRSHIADWPIHRMEGGHSIVIGDVFERNLRYRAPPELGPFGQNDGQHICRTLSARFWGRYLAMGVDAARGPWLMRDPSGAFPVYLWTLGPVVIVSNTLASDLLAIAGGPPVIDWARMAILVADPVQMGIISPLRHVTMPVPGVLKHWTGKADEIGDGFKDEPVWSPTEAASRCETEPAKLAEIVESCLTLWGKGHQRVSLDLSGGLDSAIVLGALSKRPDGPIVHCLNINFSSAGDERPYARAAAARWSAPVTEALVEPEDLDYLQALTGPRHPRPLLYGMDVLMDRLSCEAATAAGASLALTGQGGDAMFMQPATVFIAADYLKCRGFDRHFLELVAVAARRLNRSVWSILRDIARPPAKTAHGDADLASIAGPALQPVLGTSFDHPWQVEARGLAPGKRFQIDMLVNCQIFHAPTRTAQHFRLCHPLLSQPIVEACLSLPLWVLSPDIRDRGLARDLFAPLLPDVIRLRRSKGNTTNFYNRTITAHLGTLRPFLLDGQLVAHGLIDRDTLDALLDPHCLLLRNVHGLIARLVTLEIWAAGWA</sequence>
<comment type="catalytic activity">
    <reaction evidence="3">
        <text>L-aspartate + L-glutamine + ATP + H2O = L-asparagine + L-glutamate + AMP + diphosphate + H(+)</text>
        <dbReference type="Rhea" id="RHEA:12228"/>
        <dbReference type="ChEBI" id="CHEBI:15377"/>
        <dbReference type="ChEBI" id="CHEBI:15378"/>
        <dbReference type="ChEBI" id="CHEBI:29985"/>
        <dbReference type="ChEBI" id="CHEBI:29991"/>
        <dbReference type="ChEBI" id="CHEBI:30616"/>
        <dbReference type="ChEBI" id="CHEBI:33019"/>
        <dbReference type="ChEBI" id="CHEBI:58048"/>
        <dbReference type="ChEBI" id="CHEBI:58359"/>
        <dbReference type="ChEBI" id="CHEBI:456215"/>
        <dbReference type="EC" id="6.3.5.4"/>
    </reaction>
</comment>
<keyword evidence="5" id="KW-0436">Ligase</keyword>
<dbReference type="SUPFAM" id="SSF52402">
    <property type="entry name" value="Adenine nucleotide alpha hydrolases-like"/>
    <property type="match status" value="1"/>
</dbReference>
<dbReference type="PANTHER" id="PTHR43284">
    <property type="entry name" value="ASPARAGINE SYNTHETASE (GLUTAMINE-HYDROLYZING)"/>
    <property type="match status" value="1"/>
</dbReference>
<evidence type="ECO:0000313" key="5">
    <source>
        <dbReference type="EMBL" id="MBB5685015.1"/>
    </source>
</evidence>
<organism evidence="5 6">
    <name type="scientific">Sphingobium boeckii</name>
    <dbReference type="NCBI Taxonomy" id="1082345"/>
    <lineage>
        <taxon>Bacteria</taxon>
        <taxon>Pseudomonadati</taxon>
        <taxon>Pseudomonadota</taxon>
        <taxon>Alphaproteobacteria</taxon>
        <taxon>Sphingomonadales</taxon>
        <taxon>Sphingomonadaceae</taxon>
        <taxon>Sphingobium</taxon>
    </lineage>
</organism>
<evidence type="ECO:0000256" key="3">
    <source>
        <dbReference type="ARBA" id="ARBA00048741"/>
    </source>
</evidence>
<accession>A0A7W9AG24</accession>
<dbReference type="InterPro" id="IPR001962">
    <property type="entry name" value="Asn_synthase"/>
</dbReference>
<dbReference type="InterPro" id="IPR051786">
    <property type="entry name" value="ASN_synthetase/amidase"/>
</dbReference>